<keyword evidence="2" id="KW-1185">Reference proteome</keyword>
<dbReference type="AlphaFoldDB" id="A0A4R3KGK2"/>
<comment type="caution">
    <text evidence="1">The sequence shown here is derived from an EMBL/GenBank/DDBJ whole genome shotgun (WGS) entry which is preliminary data.</text>
</comment>
<name>A0A4R3KGK2_9BACI</name>
<dbReference type="Proteomes" id="UP000295788">
    <property type="component" value="Unassembled WGS sequence"/>
</dbReference>
<dbReference type="EMBL" id="SMAB01000009">
    <property type="protein sequence ID" value="TCS82467.1"/>
    <property type="molecule type" value="Genomic_DNA"/>
</dbReference>
<gene>
    <name evidence="1" type="ORF">EDD72_10934</name>
</gene>
<reference evidence="1 2" key="1">
    <citation type="submission" date="2019-03" db="EMBL/GenBank/DDBJ databases">
        <title>Genomic Encyclopedia of Type Strains, Phase IV (KMG-IV): sequencing the most valuable type-strain genomes for metagenomic binning, comparative biology and taxonomic classification.</title>
        <authorList>
            <person name="Goeker M."/>
        </authorList>
    </citation>
    <scope>NUCLEOTIDE SEQUENCE [LARGE SCALE GENOMIC DNA]</scope>
    <source>
        <strain evidence="1 2">DSM 23802</strain>
    </source>
</reference>
<sequence>MIRMFRDDEYALHMEFDHDGAIELKTKFQEALINGHSCIRVHNSSLDSMKKVKEIKITNCGQPSEMYYNSEILTLELDKDIIDFCIVRFNACINHKDFFPAEICDVDYENTELTIYGIYMEVK</sequence>
<proteinExistence type="predicted"/>
<accession>A0A4R3KGK2</accession>
<organism evidence="1 2">
    <name type="scientific">Tepidibacillus fermentans</name>
    <dbReference type="NCBI Taxonomy" id="1281767"/>
    <lineage>
        <taxon>Bacteria</taxon>
        <taxon>Bacillati</taxon>
        <taxon>Bacillota</taxon>
        <taxon>Bacilli</taxon>
        <taxon>Bacillales</taxon>
        <taxon>Bacillaceae</taxon>
        <taxon>Tepidibacillus</taxon>
    </lineage>
</organism>
<protein>
    <submittedName>
        <fullName evidence="1">Uncharacterized protein</fullName>
    </submittedName>
</protein>
<evidence type="ECO:0000313" key="2">
    <source>
        <dbReference type="Proteomes" id="UP000295788"/>
    </source>
</evidence>
<evidence type="ECO:0000313" key="1">
    <source>
        <dbReference type="EMBL" id="TCS82467.1"/>
    </source>
</evidence>